<evidence type="ECO:0000313" key="1">
    <source>
        <dbReference type="EMBL" id="SVB33892.1"/>
    </source>
</evidence>
<proteinExistence type="predicted"/>
<organism evidence="1">
    <name type="scientific">marine metagenome</name>
    <dbReference type="NCBI Taxonomy" id="408172"/>
    <lineage>
        <taxon>unclassified sequences</taxon>
        <taxon>metagenomes</taxon>
        <taxon>ecological metagenomes</taxon>
    </lineage>
</organism>
<protein>
    <submittedName>
        <fullName evidence="1">Uncharacterized protein</fullName>
    </submittedName>
</protein>
<dbReference type="AlphaFoldDB" id="A0A382D764"/>
<accession>A0A382D764</accession>
<gene>
    <name evidence="1" type="ORF">METZ01_LOCUS186746</name>
</gene>
<name>A0A382D764_9ZZZZ</name>
<reference evidence="1" key="1">
    <citation type="submission" date="2018-05" db="EMBL/GenBank/DDBJ databases">
        <authorList>
            <person name="Lanie J.A."/>
            <person name="Ng W.-L."/>
            <person name="Kazmierczak K.M."/>
            <person name="Andrzejewski T.M."/>
            <person name="Davidsen T.M."/>
            <person name="Wayne K.J."/>
            <person name="Tettelin H."/>
            <person name="Glass J.I."/>
            <person name="Rusch D."/>
            <person name="Podicherti R."/>
            <person name="Tsui H.-C.T."/>
            <person name="Winkler M.E."/>
        </authorList>
    </citation>
    <scope>NUCLEOTIDE SEQUENCE</scope>
</reference>
<dbReference type="EMBL" id="UINC01037826">
    <property type="protein sequence ID" value="SVB33892.1"/>
    <property type="molecule type" value="Genomic_DNA"/>
</dbReference>
<sequence>MGIFVSYKLEHKFTFTYFEGTVMATSIPTTDLLENPYRYPHFRRHWTPDGHRYVSRKIYDYMIQHDYINSDQGETEPKGLSYD</sequence>
<feature type="non-terminal residue" evidence="1">
    <location>
        <position position="83"/>
    </location>
</feature>